<organism evidence="6 7">
    <name type="scientific">Candidatus Raskinella chloraquaticus</name>
    <dbReference type="NCBI Taxonomy" id="1951219"/>
    <lineage>
        <taxon>Bacteria</taxon>
        <taxon>Pseudomonadati</taxon>
        <taxon>Pseudomonadota</taxon>
        <taxon>Alphaproteobacteria</taxon>
        <taxon>Hyphomicrobiales</taxon>
        <taxon>Phreatobacteraceae</taxon>
        <taxon>Candidatus Raskinella</taxon>
    </lineage>
</organism>
<evidence type="ECO:0000313" key="7">
    <source>
        <dbReference type="Proteomes" id="UP000192872"/>
    </source>
</evidence>
<sequence length="198" mass="22383">MARPRAQDYDDKRAAILAGAAKLFAADGFDRTSMNDIAQALGLSKALLYHYYRAKDELLFDVIRAHLGDLVEAVEAADDPYAAPEARFAVMISTIIDCYRDADSNHKVQINHLAHLPADQQAELKGYERRLVEIMSTVVRKLHPRLHPAKIRPMTMTIFGALNWKYMWFRENGPMTHAAYAALLTRLFLAGIRAEPEE</sequence>
<dbReference type="Gene3D" id="1.10.357.10">
    <property type="entry name" value="Tetracycline Repressor, domain 2"/>
    <property type="match status" value="1"/>
</dbReference>
<dbReference type="InterPro" id="IPR036271">
    <property type="entry name" value="Tet_transcr_reg_TetR-rel_C_sf"/>
</dbReference>
<dbReference type="AlphaFoldDB" id="A0A1W9HY43"/>
<feature type="domain" description="HTH tetR-type" evidence="5">
    <location>
        <begin position="10"/>
        <end position="70"/>
    </location>
</feature>
<dbReference type="Gene3D" id="1.10.10.60">
    <property type="entry name" value="Homeodomain-like"/>
    <property type="match status" value="1"/>
</dbReference>
<dbReference type="GO" id="GO:0000976">
    <property type="term" value="F:transcription cis-regulatory region binding"/>
    <property type="evidence" value="ECO:0007669"/>
    <property type="project" value="TreeGrafter"/>
</dbReference>
<keyword evidence="3" id="KW-0804">Transcription</keyword>
<dbReference type="Proteomes" id="UP000192872">
    <property type="component" value="Unassembled WGS sequence"/>
</dbReference>
<keyword evidence="1" id="KW-0805">Transcription regulation</keyword>
<dbReference type="PRINTS" id="PR00455">
    <property type="entry name" value="HTHTETR"/>
</dbReference>
<accession>A0A1W9HY43</accession>
<evidence type="ECO:0000313" key="6">
    <source>
        <dbReference type="EMBL" id="OQW52290.1"/>
    </source>
</evidence>
<evidence type="ECO:0000256" key="3">
    <source>
        <dbReference type="ARBA" id="ARBA00023163"/>
    </source>
</evidence>
<dbReference type="GO" id="GO:0003700">
    <property type="term" value="F:DNA-binding transcription factor activity"/>
    <property type="evidence" value="ECO:0007669"/>
    <property type="project" value="TreeGrafter"/>
</dbReference>
<proteinExistence type="predicted"/>
<dbReference type="Pfam" id="PF17932">
    <property type="entry name" value="TetR_C_24"/>
    <property type="match status" value="1"/>
</dbReference>
<name>A0A1W9HY43_9HYPH</name>
<gene>
    <name evidence="6" type="ORF">A4S15_08465</name>
</gene>
<dbReference type="PROSITE" id="PS50977">
    <property type="entry name" value="HTH_TETR_2"/>
    <property type="match status" value="1"/>
</dbReference>
<dbReference type="PANTHER" id="PTHR30055:SF234">
    <property type="entry name" value="HTH-TYPE TRANSCRIPTIONAL REGULATOR BETI"/>
    <property type="match status" value="1"/>
</dbReference>
<comment type="caution">
    <text evidence="6">The sequence shown here is derived from an EMBL/GenBank/DDBJ whole genome shotgun (WGS) entry which is preliminary data.</text>
</comment>
<protein>
    <submittedName>
        <fullName evidence="6">TetR family transcriptional regulator</fullName>
    </submittedName>
</protein>
<evidence type="ECO:0000256" key="1">
    <source>
        <dbReference type="ARBA" id="ARBA00023015"/>
    </source>
</evidence>
<dbReference type="InterPro" id="IPR009057">
    <property type="entry name" value="Homeodomain-like_sf"/>
</dbReference>
<dbReference type="InterPro" id="IPR041490">
    <property type="entry name" value="KstR2_TetR_C"/>
</dbReference>
<dbReference type="InterPro" id="IPR001647">
    <property type="entry name" value="HTH_TetR"/>
</dbReference>
<dbReference type="Pfam" id="PF00440">
    <property type="entry name" value="TetR_N"/>
    <property type="match status" value="1"/>
</dbReference>
<evidence type="ECO:0000259" key="5">
    <source>
        <dbReference type="PROSITE" id="PS50977"/>
    </source>
</evidence>
<dbReference type="PANTHER" id="PTHR30055">
    <property type="entry name" value="HTH-TYPE TRANSCRIPTIONAL REGULATOR RUTR"/>
    <property type="match status" value="1"/>
</dbReference>
<dbReference type="SUPFAM" id="SSF46689">
    <property type="entry name" value="Homeodomain-like"/>
    <property type="match status" value="1"/>
</dbReference>
<dbReference type="RefSeq" id="WP_376800700.1">
    <property type="nucleotide sequence ID" value="NZ_DBNB01000001.1"/>
</dbReference>
<dbReference type="EMBL" id="LWDL01000014">
    <property type="protein sequence ID" value="OQW52290.1"/>
    <property type="molecule type" value="Genomic_DNA"/>
</dbReference>
<dbReference type="STRING" id="1827387.A4S15_08465"/>
<reference evidence="6 7" key="1">
    <citation type="journal article" date="2017" name="Water Res.">
        <title>Comammox in drinking water systems.</title>
        <authorList>
            <person name="Wang Y."/>
            <person name="Ma L."/>
            <person name="Mao Y."/>
            <person name="Jiang X."/>
            <person name="Xia Y."/>
            <person name="Yu K."/>
            <person name="Li B."/>
            <person name="Zhang T."/>
        </authorList>
    </citation>
    <scope>NUCLEOTIDE SEQUENCE [LARGE SCALE GENOMIC DNA]</scope>
    <source>
        <strain evidence="6">SG_bin8</strain>
    </source>
</reference>
<feature type="DNA-binding region" description="H-T-H motif" evidence="4">
    <location>
        <begin position="33"/>
        <end position="52"/>
    </location>
</feature>
<dbReference type="InterPro" id="IPR050109">
    <property type="entry name" value="HTH-type_TetR-like_transc_reg"/>
</dbReference>
<evidence type="ECO:0000256" key="4">
    <source>
        <dbReference type="PROSITE-ProRule" id="PRU00335"/>
    </source>
</evidence>
<evidence type="ECO:0000256" key="2">
    <source>
        <dbReference type="ARBA" id="ARBA00023125"/>
    </source>
</evidence>
<keyword evidence="2 4" id="KW-0238">DNA-binding</keyword>
<dbReference type="SUPFAM" id="SSF48498">
    <property type="entry name" value="Tetracyclin repressor-like, C-terminal domain"/>
    <property type="match status" value="1"/>
</dbReference>